<gene>
    <name evidence="7" type="ORF">COW80_01905</name>
</gene>
<dbReference type="AlphaFoldDB" id="A0A2H0E138"/>
<dbReference type="GO" id="GO:0004252">
    <property type="term" value="F:serine-type endopeptidase activity"/>
    <property type="evidence" value="ECO:0007669"/>
    <property type="project" value="UniProtKB-UniRule"/>
</dbReference>
<dbReference type="NCBIfam" id="TIGR02228">
    <property type="entry name" value="sigpep_I_arch"/>
    <property type="match status" value="1"/>
</dbReference>
<dbReference type="PANTHER" id="PTHR10806:SF6">
    <property type="entry name" value="SIGNAL PEPTIDASE COMPLEX CATALYTIC SUBUNIT SEC11"/>
    <property type="match status" value="1"/>
</dbReference>
<protein>
    <recommendedName>
        <fullName evidence="5">Signal peptidase I</fullName>
        <ecNumber evidence="5">3.4.21.89</ecNumber>
    </recommendedName>
</protein>
<comment type="subcellular location">
    <subcellularLocation>
        <location evidence="1">Membrane</location>
    </subcellularLocation>
</comment>
<evidence type="ECO:0000256" key="3">
    <source>
        <dbReference type="ARBA" id="ARBA00022989"/>
    </source>
</evidence>
<keyword evidence="4 6" id="KW-0472">Membrane</keyword>
<dbReference type="Proteomes" id="UP000229981">
    <property type="component" value="Unassembled WGS sequence"/>
</dbReference>
<organism evidence="7 8">
    <name type="scientific">Candidatus Beckwithbacteria bacterium CG22_combo_CG10-13_8_21_14_all_01_47_9</name>
    <dbReference type="NCBI Taxonomy" id="1974496"/>
    <lineage>
        <taxon>Bacteria</taxon>
        <taxon>Candidatus Beckwithiibacteriota</taxon>
    </lineage>
</organism>
<dbReference type="PANTHER" id="PTHR10806">
    <property type="entry name" value="SIGNAL PEPTIDASE COMPLEX CATALYTIC SUBUNIT SEC11"/>
    <property type="match status" value="1"/>
</dbReference>
<dbReference type="GO" id="GO:0006465">
    <property type="term" value="P:signal peptide processing"/>
    <property type="evidence" value="ECO:0007669"/>
    <property type="project" value="UniProtKB-UniRule"/>
</dbReference>
<accession>A0A2H0E138</accession>
<evidence type="ECO:0000256" key="4">
    <source>
        <dbReference type="ARBA" id="ARBA00023136"/>
    </source>
</evidence>
<reference evidence="7 8" key="1">
    <citation type="submission" date="2017-09" db="EMBL/GenBank/DDBJ databases">
        <title>Depth-based differentiation of microbial function through sediment-hosted aquifers and enrichment of novel symbionts in the deep terrestrial subsurface.</title>
        <authorList>
            <person name="Probst A.J."/>
            <person name="Ladd B."/>
            <person name="Jarett J.K."/>
            <person name="Geller-Mcgrath D.E."/>
            <person name="Sieber C.M."/>
            <person name="Emerson J.B."/>
            <person name="Anantharaman K."/>
            <person name="Thomas B.C."/>
            <person name="Malmstrom R."/>
            <person name="Stieglmeier M."/>
            <person name="Klingl A."/>
            <person name="Woyke T."/>
            <person name="Ryan C.M."/>
            <person name="Banfield J.F."/>
        </authorList>
    </citation>
    <scope>NUCLEOTIDE SEQUENCE [LARGE SCALE GENOMIC DNA]</scope>
    <source>
        <strain evidence="7">CG22_combo_CG10-13_8_21_14_all_01_47_9</strain>
    </source>
</reference>
<dbReference type="CDD" id="cd06462">
    <property type="entry name" value="Peptidase_S24_S26"/>
    <property type="match status" value="1"/>
</dbReference>
<dbReference type="GO" id="GO:0009003">
    <property type="term" value="F:signal peptidase activity"/>
    <property type="evidence" value="ECO:0007669"/>
    <property type="project" value="UniProtKB-EC"/>
</dbReference>
<comment type="caution">
    <text evidence="7">The sequence shown here is derived from an EMBL/GenBank/DDBJ whole genome shotgun (WGS) entry which is preliminary data.</text>
</comment>
<dbReference type="EC" id="3.4.21.89" evidence="5"/>
<dbReference type="InterPro" id="IPR036286">
    <property type="entry name" value="LexA/Signal_pep-like_sf"/>
</dbReference>
<feature type="transmembrane region" description="Helical" evidence="6">
    <location>
        <begin position="9"/>
        <end position="30"/>
    </location>
</feature>
<dbReference type="GO" id="GO:0016020">
    <property type="term" value="C:membrane"/>
    <property type="evidence" value="ECO:0007669"/>
    <property type="project" value="UniProtKB-SubCell"/>
</dbReference>
<name>A0A2H0E138_9BACT</name>
<evidence type="ECO:0000313" key="7">
    <source>
        <dbReference type="EMBL" id="PIP88142.1"/>
    </source>
</evidence>
<dbReference type="InterPro" id="IPR001733">
    <property type="entry name" value="Peptidase_S26B"/>
</dbReference>
<proteinExistence type="predicted"/>
<sequence>MKIKLVGNLIYWLILAGLGLVAVFVAVSALNLPGGWKLFTVQSGSMQPAISVGSLVLVKPAGEYAVDEVITFKTGPAPTTHRINRIEAGVIITKGDANDTPDSEPVRPENIIGKVVLSLPYAGYPVTFAKSKEGFLLLIVIPATLIIYSEILNIKNEIKKLRRKHG</sequence>
<keyword evidence="2 6" id="KW-0812">Transmembrane</keyword>
<dbReference type="SUPFAM" id="SSF51306">
    <property type="entry name" value="LexA/Signal peptidase"/>
    <property type="match status" value="1"/>
</dbReference>
<evidence type="ECO:0000256" key="2">
    <source>
        <dbReference type="ARBA" id="ARBA00022692"/>
    </source>
</evidence>
<evidence type="ECO:0000313" key="8">
    <source>
        <dbReference type="Proteomes" id="UP000229981"/>
    </source>
</evidence>
<dbReference type="EMBL" id="PCTU01000052">
    <property type="protein sequence ID" value="PIP88142.1"/>
    <property type="molecule type" value="Genomic_DNA"/>
</dbReference>
<evidence type="ECO:0000256" key="6">
    <source>
        <dbReference type="SAM" id="Phobius"/>
    </source>
</evidence>
<evidence type="ECO:0000256" key="1">
    <source>
        <dbReference type="ARBA" id="ARBA00004370"/>
    </source>
</evidence>
<keyword evidence="3 6" id="KW-1133">Transmembrane helix</keyword>
<feature type="transmembrane region" description="Helical" evidence="6">
    <location>
        <begin position="134"/>
        <end position="154"/>
    </location>
</feature>
<evidence type="ECO:0000256" key="5">
    <source>
        <dbReference type="NCBIfam" id="TIGR02228"/>
    </source>
</evidence>